<dbReference type="EMBL" id="JANYMP010000018">
    <property type="protein sequence ID" value="MCS7481367.1"/>
    <property type="molecule type" value="Genomic_DNA"/>
</dbReference>
<evidence type="ECO:0000313" key="2">
    <source>
        <dbReference type="Proteomes" id="UP001141259"/>
    </source>
</evidence>
<protein>
    <submittedName>
        <fullName evidence="1">Uncharacterized protein</fullName>
    </submittedName>
</protein>
<comment type="caution">
    <text evidence="1">The sequence shown here is derived from an EMBL/GenBank/DDBJ whole genome shotgun (WGS) entry which is preliminary data.</text>
</comment>
<name>A0A9X3AHE1_9PSEU</name>
<evidence type="ECO:0000313" key="1">
    <source>
        <dbReference type="EMBL" id="MCS7481367.1"/>
    </source>
</evidence>
<dbReference type="RefSeq" id="WP_259626862.1">
    <property type="nucleotide sequence ID" value="NZ_JANYMP010000018.1"/>
</dbReference>
<reference evidence="1" key="1">
    <citation type="submission" date="2022-08" db="EMBL/GenBank/DDBJ databases">
        <authorList>
            <person name="Tistechok S."/>
            <person name="Samborskyy M."/>
            <person name="Roman I."/>
        </authorList>
    </citation>
    <scope>NUCLEOTIDE SEQUENCE</scope>
    <source>
        <strain evidence="1">DSM 103496</strain>
    </source>
</reference>
<gene>
    <name evidence="1" type="ORF">NZH93_31305</name>
</gene>
<proteinExistence type="predicted"/>
<dbReference type="Proteomes" id="UP001141259">
    <property type="component" value="Unassembled WGS sequence"/>
</dbReference>
<sequence length="336" mass="36643">MSTFPKRPEELYEEVADHLGPEFGETRQACHDAMTKSTALRYLAHYSSAVFDFGLDALGDPPPPPDALPGTTRRDELKRLGRQLGFTVTTLDRSLQEARTGRLIRTVIQTEEGAVFCDSVVPSENVVGLVVDRSATEHREIPLASAPDVRAADQAVAELASTLRTQVRLPSLNPGGWESADLVEPVPSTDSAPEPFTTVLAGPGEDTERLLAACVRAARPDDLHLVAYCSQGELPVMVDHLDHPSLAPFFTQIAVESRRRFYQGFSRELGALAHRLNRTTSTALGGVLVRLVLDIEMGAIYFYRLGPGDYLVGVTIDQNRVVGADDRMAALALELR</sequence>
<organism evidence="1 2">
    <name type="scientific">Umezawaea endophytica</name>
    <dbReference type="NCBI Taxonomy" id="1654476"/>
    <lineage>
        <taxon>Bacteria</taxon>
        <taxon>Bacillati</taxon>
        <taxon>Actinomycetota</taxon>
        <taxon>Actinomycetes</taxon>
        <taxon>Pseudonocardiales</taxon>
        <taxon>Pseudonocardiaceae</taxon>
        <taxon>Umezawaea</taxon>
    </lineage>
</organism>
<accession>A0A9X3AHE1</accession>
<keyword evidence="2" id="KW-1185">Reference proteome</keyword>
<dbReference type="AlphaFoldDB" id="A0A9X3AHE1"/>